<dbReference type="GO" id="GO:0016868">
    <property type="term" value="F:intramolecular phosphotransferase activity"/>
    <property type="evidence" value="ECO:0007669"/>
    <property type="project" value="InterPro"/>
</dbReference>
<dbReference type="Gene3D" id="2.160.10.10">
    <property type="entry name" value="Hexapeptide repeat proteins"/>
    <property type="match status" value="1"/>
</dbReference>
<dbReference type="Pfam" id="PF25087">
    <property type="entry name" value="GMPPB_C"/>
    <property type="match status" value="1"/>
</dbReference>
<dbReference type="InterPro" id="IPR011004">
    <property type="entry name" value="Trimer_LpxA-like_sf"/>
</dbReference>
<name>A0A4V3ETE4_9CLOT</name>
<dbReference type="Proteomes" id="UP000295325">
    <property type="component" value="Unassembled WGS sequence"/>
</dbReference>
<dbReference type="InterPro" id="IPR005844">
    <property type="entry name" value="A-D-PHexomutase_a/b/a-I"/>
</dbReference>
<evidence type="ECO:0000259" key="4">
    <source>
        <dbReference type="Pfam" id="PF02878"/>
    </source>
</evidence>
<evidence type="ECO:0000313" key="7">
    <source>
        <dbReference type="Proteomes" id="UP000295325"/>
    </source>
</evidence>
<comment type="similarity">
    <text evidence="1">Belongs to the transferase hexapeptide repeat family.</text>
</comment>
<sequence>MKAVIMAGGEGTRLRPLTCSIPKPMVPVAGKPTMEHIINLLKKHDIKDIASTLYYLPDSIVDYFLDGKRFGVNLTYFIEEKPLGTGGSVLNAKEFLDDTFIVISGDALTDINLKKAIKYHISKGSKATLVLKRESIPLEFGIVITNSEGRIIRFLEKPGWGEVFSDTINTGIYILEPEVFNYYKKGDNFDFSRDLFPRLLNDNVPMFGYITDEYWCDIGDLNSYLQTNFDVLDGKVDVELDAVKKMKGIWVGRNTIISDDAVLKGPCYIGSNCLIKSGSSIGPYSIIGNNTVVSENTSIKHSVLWDFNRIGGNNQIRGSIICSKVVTKELVNFFEGSVTGSETNISSCVIVKPDIKIWPNKYIKEHSIVDKNLVWGTKYSRLTFDDRGISGEINIDVTPEFASLLGSAFASVMGKDLPLVISSDGSKPAGIIKESLASGILSSGVKVINIDDIPLFVSRYATRFYKAGGGIHISSDSDNGNKVYIQFLNIKGGDIERNKEKKIEHLFTRQDFERCNASELGNIIRVENFSSLYVLNNLLQIKNIERIKSKSPDIFLASADDRALDIVSLFLKDIGCRVHCDYTFKEHSSLEEYAKKIVNDIKDKPYLICSIIDTDGIVLIDNKGRVIDRDKYSVLSSLIALKQNANTLVIPHTSTMIIDEMAKTFNARVKRTKASNSDFINELLYLSDTNEYVYLQYLLYFDPALALGKITEFLIENSLSLFDVVDELPEFYMCKEEVNCSFEERGRVIRQLIDENNNDVLELFEGIKLNTEKGWTLILPDNSRPVLNIFVEGYCQEFAEELSAQVKEKLNFIINNK</sequence>
<protein>
    <submittedName>
        <fullName evidence="6">Mannose-1-phosphate guanylyltransferase/phosphomannomutase</fullName>
    </submittedName>
</protein>
<dbReference type="OrthoDB" id="9803871at2"/>
<evidence type="ECO:0000256" key="1">
    <source>
        <dbReference type="ARBA" id="ARBA00007274"/>
    </source>
</evidence>
<dbReference type="InterPro" id="IPR050486">
    <property type="entry name" value="Mannose-1P_guanyltransferase"/>
</dbReference>
<feature type="domain" description="Nucleotidyl transferase" evidence="3">
    <location>
        <begin position="2"/>
        <end position="232"/>
    </location>
</feature>
<dbReference type="SUPFAM" id="SSF53738">
    <property type="entry name" value="Phosphoglucomutase, first 3 domains"/>
    <property type="match status" value="1"/>
</dbReference>
<keyword evidence="6" id="KW-0548">Nucleotidyltransferase</keyword>
<dbReference type="Gene3D" id="3.40.120.10">
    <property type="entry name" value="Alpha-D-Glucose-1,6-Bisphosphate, subunit A, domain 3"/>
    <property type="match status" value="3"/>
</dbReference>
<dbReference type="SUPFAM" id="SSF51161">
    <property type="entry name" value="Trimeric LpxA-like enzymes"/>
    <property type="match status" value="1"/>
</dbReference>
<dbReference type="Gene3D" id="3.30.310.50">
    <property type="entry name" value="Alpha-D-phosphohexomutase, C-terminal domain"/>
    <property type="match status" value="1"/>
</dbReference>
<reference evidence="6 7" key="1">
    <citation type="submission" date="2019-03" db="EMBL/GenBank/DDBJ databases">
        <title>Genomic Encyclopedia of Type Strains, Phase IV (KMG-IV): sequencing the most valuable type-strain genomes for metagenomic binning, comparative biology and taxonomic classification.</title>
        <authorList>
            <person name="Goeker M."/>
        </authorList>
    </citation>
    <scope>NUCLEOTIDE SEQUENCE [LARGE SCALE GENOMIC DNA]</scope>
    <source>
        <strain evidence="6 7">DSM 24455</strain>
    </source>
</reference>
<comment type="caution">
    <text evidence="6">The sequence shown here is derived from an EMBL/GenBank/DDBJ whole genome shotgun (WGS) entry which is preliminary data.</text>
</comment>
<dbReference type="SUPFAM" id="SSF55957">
    <property type="entry name" value="Phosphoglucomutase, C-terminal domain"/>
    <property type="match status" value="1"/>
</dbReference>
<dbReference type="SUPFAM" id="SSF53448">
    <property type="entry name" value="Nucleotide-diphospho-sugar transferases"/>
    <property type="match status" value="1"/>
</dbReference>
<dbReference type="EMBL" id="SOAZ01000007">
    <property type="protein sequence ID" value="TDT61307.1"/>
    <property type="molecule type" value="Genomic_DNA"/>
</dbReference>
<dbReference type="InterPro" id="IPR056729">
    <property type="entry name" value="GMPPB_C"/>
</dbReference>
<evidence type="ECO:0000256" key="2">
    <source>
        <dbReference type="ARBA" id="ARBA00010231"/>
    </source>
</evidence>
<dbReference type="GO" id="GO:0005975">
    <property type="term" value="P:carbohydrate metabolic process"/>
    <property type="evidence" value="ECO:0007669"/>
    <property type="project" value="InterPro"/>
</dbReference>
<dbReference type="AlphaFoldDB" id="A0A4V3ETE4"/>
<dbReference type="CDD" id="cd04181">
    <property type="entry name" value="NTP_transferase"/>
    <property type="match status" value="1"/>
</dbReference>
<comment type="similarity">
    <text evidence="2">Belongs to the phosphohexose mutase family.</text>
</comment>
<dbReference type="RefSeq" id="WP_133627788.1">
    <property type="nucleotide sequence ID" value="NZ_SOAZ01000007.1"/>
</dbReference>
<dbReference type="Pfam" id="PF00483">
    <property type="entry name" value="NTP_transferase"/>
    <property type="match status" value="1"/>
</dbReference>
<gene>
    <name evidence="6" type="ORF">EDD71_10732</name>
</gene>
<dbReference type="InterPro" id="IPR005835">
    <property type="entry name" value="NTP_transferase_dom"/>
</dbReference>
<dbReference type="InterPro" id="IPR036900">
    <property type="entry name" value="A-D-PHexomutase_C_sf"/>
</dbReference>
<evidence type="ECO:0000259" key="3">
    <source>
        <dbReference type="Pfam" id="PF00483"/>
    </source>
</evidence>
<dbReference type="InterPro" id="IPR029044">
    <property type="entry name" value="Nucleotide-diphossugar_trans"/>
</dbReference>
<keyword evidence="6" id="KW-0808">Transferase</keyword>
<evidence type="ECO:0000259" key="5">
    <source>
        <dbReference type="Pfam" id="PF25087"/>
    </source>
</evidence>
<dbReference type="Pfam" id="PF02878">
    <property type="entry name" value="PGM_PMM_I"/>
    <property type="match status" value="1"/>
</dbReference>
<feature type="domain" description="Mannose-1-phosphate guanyltransferase C-terminal" evidence="5">
    <location>
        <begin position="264"/>
        <end position="367"/>
    </location>
</feature>
<proteinExistence type="inferred from homology"/>
<dbReference type="InterPro" id="IPR016055">
    <property type="entry name" value="A-D-PHexomutase_a/b/a-I/II/III"/>
</dbReference>
<evidence type="ECO:0000313" key="6">
    <source>
        <dbReference type="EMBL" id="TDT61307.1"/>
    </source>
</evidence>
<keyword evidence="7" id="KW-1185">Reference proteome</keyword>
<dbReference type="PANTHER" id="PTHR22572">
    <property type="entry name" value="SUGAR-1-PHOSPHATE GUANYL TRANSFERASE"/>
    <property type="match status" value="1"/>
</dbReference>
<dbReference type="GO" id="GO:0016779">
    <property type="term" value="F:nucleotidyltransferase activity"/>
    <property type="evidence" value="ECO:0007669"/>
    <property type="project" value="UniProtKB-KW"/>
</dbReference>
<feature type="domain" description="Alpha-D-phosphohexomutase alpha/beta/alpha" evidence="4">
    <location>
        <begin position="383"/>
        <end position="513"/>
    </location>
</feature>
<organism evidence="6 7">
    <name type="scientific">Fonticella tunisiensis</name>
    <dbReference type="NCBI Taxonomy" id="1096341"/>
    <lineage>
        <taxon>Bacteria</taxon>
        <taxon>Bacillati</taxon>
        <taxon>Bacillota</taxon>
        <taxon>Clostridia</taxon>
        <taxon>Eubacteriales</taxon>
        <taxon>Clostridiaceae</taxon>
        <taxon>Fonticella</taxon>
    </lineage>
</organism>
<dbReference type="Gene3D" id="3.90.550.10">
    <property type="entry name" value="Spore Coat Polysaccharide Biosynthesis Protein SpsA, Chain A"/>
    <property type="match status" value="1"/>
</dbReference>
<accession>A0A4V3ETE4</accession>